<accession>A0A2C9KD23</accession>
<dbReference type="InterPro" id="IPR038577">
    <property type="entry name" value="GT10-like_C_sf"/>
</dbReference>
<keyword evidence="4 12" id="KW-0328">Glycosyltransferase</keyword>
<dbReference type="InterPro" id="IPR055270">
    <property type="entry name" value="Glyco_tran_10_C"/>
</dbReference>
<keyword evidence="5 12" id="KW-0808">Transferase</keyword>
<evidence type="ECO:0000256" key="5">
    <source>
        <dbReference type="ARBA" id="ARBA00022679"/>
    </source>
</evidence>
<dbReference type="VEuPathDB" id="VectorBase:BGLB017693"/>
<evidence type="ECO:0000256" key="3">
    <source>
        <dbReference type="ARBA" id="ARBA00008919"/>
    </source>
</evidence>
<dbReference type="RefSeq" id="XP_013072113.2">
    <property type="nucleotide sequence ID" value="XM_013216659.2"/>
</dbReference>
<keyword evidence="9 12" id="KW-0333">Golgi apparatus</keyword>
<organism evidence="15 16">
    <name type="scientific">Biomphalaria glabrata</name>
    <name type="common">Bloodfluke planorb</name>
    <name type="synonym">Freshwater snail</name>
    <dbReference type="NCBI Taxonomy" id="6526"/>
    <lineage>
        <taxon>Eukaryota</taxon>
        <taxon>Metazoa</taxon>
        <taxon>Spiralia</taxon>
        <taxon>Lophotrochozoa</taxon>
        <taxon>Mollusca</taxon>
        <taxon>Gastropoda</taxon>
        <taxon>Heterobranchia</taxon>
        <taxon>Euthyneura</taxon>
        <taxon>Panpulmonata</taxon>
        <taxon>Hygrophila</taxon>
        <taxon>Lymnaeoidea</taxon>
        <taxon>Planorbidae</taxon>
        <taxon>Biomphalaria</taxon>
    </lineage>
</organism>
<proteinExistence type="inferred from homology"/>
<protein>
    <recommendedName>
        <fullName evidence="12">Fucosyltransferase</fullName>
        <ecNumber evidence="12">2.4.1.-</ecNumber>
    </recommendedName>
</protein>
<dbReference type="EnsemblMetazoa" id="BGLB017693-RC">
    <property type="protein sequence ID" value="BGLB017693-PC"/>
    <property type="gene ID" value="BGLB017693"/>
</dbReference>
<comment type="pathway">
    <text evidence="2">Protein modification; protein glycosylation.</text>
</comment>
<dbReference type="RefSeq" id="XP_013072107.2">
    <property type="nucleotide sequence ID" value="XM_013216653.2"/>
</dbReference>
<dbReference type="EnsemblMetazoa" id="BGLB017693-RD">
    <property type="protein sequence ID" value="BGLB017693-PD"/>
    <property type="gene ID" value="BGLB017693"/>
</dbReference>
<evidence type="ECO:0000256" key="1">
    <source>
        <dbReference type="ARBA" id="ARBA00004323"/>
    </source>
</evidence>
<keyword evidence="6 12" id="KW-0812">Transmembrane</keyword>
<keyword evidence="10 12" id="KW-0472">Membrane</keyword>
<comment type="subcellular location">
    <subcellularLocation>
        <location evidence="1">Golgi apparatus membrane</location>
        <topology evidence="1">Single-pass type II membrane protein</topology>
    </subcellularLocation>
    <subcellularLocation>
        <location evidence="12">Golgi apparatus</location>
        <location evidence="12">Golgi stack membrane</location>
        <topology evidence="12">Single-pass type II membrane protein</topology>
    </subcellularLocation>
</comment>
<dbReference type="UniPathway" id="UPA00378"/>
<evidence type="ECO:0000256" key="7">
    <source>
        <dbReference type="ARBA" id="ARBA00022968"/>
    </source>
</evidence>
<evidence type="ECO:0000256" key="6">
    <source>
        <dbReference type="ARBA" id="ARBA00022692"/>
    </source>
</evidence>
<dbReference type="RefSeq" id="XP_013072106.2">
    <property type="nucleotide sequence ID" value="XM_013216652.2"/>
</dbReference>
<dbReference type="PANTHER" id="PTHR48438:SF1">
    <property type="entry name" value="ALPHA-(1,3)-FUCOSYLTRANSFERASE C-RELATED"/>
    <property type="match status" value="1"/>
</dbReference>
<evidence type="ECO:0000313" key="16">
    <source>
        <dbReference type="Proteomes" id="UP000076420"/>
    </source>
</evidence>
<dbReference type="Pfam" id="PF17039">
    <property type="entry name" value="Glyco_tran_10_N"/>
    <property type="match status" value="1"/>
</dbReference>
<dbReference type="KEGG" id="bgt:106059112"/>
<evidence type="ECO:0000256" key="12">
    <source>
        <dbReference type="RuleBase" id="RU003832"/>
    </source>
</evidence>
<evidence type="ECO:0000313" key="15">
    <source>
        <dbReference type="EnsemblMetazoa" id="BGLB017693-PF"/>
    </source>
</evidence>
<evidence type="ECO:0000256" key="4">
    <source>
        <dbReference type="ARBA" id="ARBA00022676"/>
    </source>
</evidence>
<dbReference type="PANTHER" id="PTHR48438">
    <property type="entry name" value="ALPHA-(1,3)-FUCOSYLTRANSFERASE C-RELATED"/>
    <property type="match status" value="1"/>
</dbReference>
<keyword evidence="7" id="KW-0735">Signal-anchor</keyword>
<reference evidence="15" key="2">
    <citation type="submission" date="2013-03" db="EMBL/GenBank/DDBJ databases">
        <title>Sequence assembly of the Biomphalaria glabrata genome version 4.3.</title>
        <authorList>
            <person name="Warren W."/>
            <person name="Wilson R.K."/>
            <person name="Hillier L.W."/>
            <person name="Minx P."/>
        </authorList>
    </citation>
    <scope>NUCLEOTIDE SEQUENCE</scope>
    <source>
        <strain evidence="15">BB02</strain>
    </source>
</reference>
<dbReference type="EnsemblMetazoa" id="BGLB017693-RE">
    <property type="protein sequence ID" value="BGLB017693-PE"/>
    <property type="gene ID" value="BGLB017693"/>
</dbReference>
<feature type="transmembrane region" description="Helical" evidence="12">
    <location>
        <begin position="32"/>
        <end position="51"/>
    </location>
</feature>
<dbReference type="GO" id="GO:0008417">
    <property type="term" value="F:fucosyltransferase activity"/>
    <property type="evidence" value="ECO:0007669"/>
    <property type="project" value="InterPro"/>
</dbReference>
<evidence type="ECO:0000259" key="14">
    <source>
        <dbReference type="Pfam" id="PF17039"/>
    </source>
</evidence>
<dbReference type="Gene3D" id="3.40.50.11660">
    <property type="entry name" value="Glycosyl transferase family 10, C-terminal domain"/>
    <property type="match status" value="1"/>
</dbReference>
<keyword evidence="11" id="KW-0325">Glycoprotein</keyword>
<feature type="domain" description="Fucosyltransferase N-terminal" evidence="14">
    <location>
        <begin position="180"/>
        <end position="268"/>
    </location>
</feature>
<dbReference type="GO" id="GO:0000139">
    <property type="term" value="C:Golgi membrane"/>
    <property type="evidence" value="ECO:0007669"/>
    <property type="project" value="UniProtKB-SubCell"/>
</dbReference>
<evidence type="ECO:0000256" key="2">
    <source>
        <dbReference type="ARBA" id="ARBA00004922"/>
    </source>
</evidence>
<dbReference type="GO" id="GO:0032580">
    <property type="term" value="C:Golgi cisterna membrane"/>
    <property type="evidence" value="ECO:0007669"/>
    <property type="project" value="UniProtKB-SubCell"/>
</dbReference>
<dbReference type="EnsemblMetazoa" id="BGLB017693-RA">
    <property type="protein sequence ID" value="BGLB017693-PA"/>
    <property type="gene ID" value="BGLB017693"/>
</dbReference>
<reference evidence="15" key="3">
    <citation type="submission" date="2020-05" db="UniProtKB">
        <authorList>
            <consortium name="EnsemblMetazoa"/>
        </authorList>
    </citation>
    <scope>IDENTIFICATION</scope>
    <source>
        <strain evidence="15">BB02</strain>
    </source>
</reference>
<feature type="domain" description="Fucosyltransferase C-terminal" evidence="13">
    <location>
        <begin position="291"/>
        <end position="465"/>
    </location>
</feature>
<dbReference type="InterPro" id="IPR001503">
    <property type="entry name" value="Glyco_trans_10"/>
</dbReference>
<comment type="similarity">
    <text evidence="3 12">Belongs to the glycosyltransferase 10 family.</text>
</comment>
<dbReference type="Pfam" id="PF00852">
    <property type="entry name" value="Glyco_transf_10"/>
    <property type="match status" value="1"/>
</dbReference>
<dbReference type="InterPro" id="IPR031481">
    <property type="entry name" value="Glyco_tran_10_N"/>
</dbReference>
<evidence type="ECO:0000256" key="11">
    <source>
        <dbReference type="ARBA" id="ARBA00023180"/>
    </source>
</evidence>
<sequence length="478" mass="55241">MCAVQTNCVDEYLQTMIQEQLRCTSLCMKSSFFIFFVLTSVLFLGYSGFLYEQNVSPFSLLMKWRHNVSIVHEKYYNDTSYNDTKYAIQIMTKNDSSNVTQSLVCLGPSSLDKTRLRSELKDMGFEPAEDHEFKSQYIITPKVCLPPSSVPDYVTKGNTRTKVISCFNCPAWFNDSKLNHHNRDFRSCEYSNCHFDVTGKFQSTADVLVFFVGYLGNTPVPSRPVGQIWVKAFWESPVHYTYPVPYNRWKNVFNWTFTYRTDSDIFAPSTLLAWRHHSLLLTDAQYLELARNKTKMAAWFVSNCDTPSQREQYVQVLQKYIEVDIYGKCGNLSCPRSAGSDCESLLGKSYKFYISFENSLCLDYVTEKVFQRLATRSHVIPVVRGGFNYTKYLPSGWFVNAEDFPNARELAVYLKGLGNDPQKYAAMLKEKDKLVTLGYKNDYCDFCEKLHTDQRTKIISDIKEWSHKATCYSPIDVT</sequence>
<keyword evidence="8 12" id="KW-1133">Transmembrane helix</keyword>
<dbReference type="EC" id="2.4.1.-" evidence="12"/>
<reference evidence="15" key="1">
    <citation type="journal article" date="2004" name="J. Parasitol.">
        <title>The mitochondrial genome of Biomphalaria glabrata (Gastropoda: Basommatophora), intermediate host of Schistosoma mansoni.</title>
        <authorList>
            <person name="DeJong R.J."/>
            <person name="Emery A.M."/>
            <person name="Adema C.M."/>
        </authorList>
    </citation>
    <scope>NUCLEOTIDE SEQUENCE</scope>
    <source>
        <strain evidence="15">BB02</strain>
    </source>
</reference>
<dbReference type="SUPFAM" id="SSF53756">
    <property type="entry name" value="UDP-Glycosyltransferase/glycogen phosphorylase"/>
    <property type="match status" value="1"/>
</dbReference>
<evidence type="ECO:0000256" key="8">
    <source>
        <dbReference type="ARBA" id="ARBA00022989"/>
    </source>
</evidence>
<dbReference type="Proteomes" id="UP000076420">
    <property type="component" value="Unassembled WGS sequence"/>
</dbReference>
<dbReference type="VEuPathDB" id="VectorBase:BGLAX_046310"/>
<dbReference type="AlphaFoldDB" id="A0A2C9KD23"/>
<gene>
    <name evidence="15" type="primary">106059112</name>
</gene>
<evidence type="ECO:0000259" key="13">
    <source>
        <dbReference type="Pfam" id="PF00852"/>
    </source>
</evidence>
<dbReference type="EnsemblMetazoa" id="BGLB017693-RG">
    <property type="protein sequence ID" value="BGLB017693-PG"/>
    <property type="gene ID" value="BGLB017693"/>
</dbReference>
<evidence type="ECO:0000256" key="9">
    <source>
        <dbReference type="ARBA" id="ARBA00023034"/>
    </source>
</evidence>
<dbReference type="EnsemblMetazoa" id="BGLB017693-RB">
    <property type="protein sequence ID" value="BGLB017693-PB"/>
    <property type="gene ID" value="BGLB017693"/>
</dbReference>
<evidence type="ECO:0000256" key="10">
    <source>
        <dbReference type="ARBA" id="ARBA00023136"/>
    </source>
</evidence>
<dbReference type="FunFam" id="3.40.50.11660:FF:000004">
    <property type="entry name" value="Glycoprotein 3-alpha-L-fucosyltransferase A"/>
    <property type="match status" value="1"/>
</dbReference>
<dbReference type="OrthoDB" id="6066393at2759"/>
<name>A0A2C9KD23_BIOGL</name>
<dbReference type="RefSeq" id="XP_013072112.2">
    <property type="nucleotide sequence ID" value="XM_013216658.2"/>
</dbReference>
<dbReference type="EnsemblMetazoa" id="BGLB017693-RF">
    <property type="protein sequence ID" value="BGLB017693-PF"/>
    <property type="gene ID" value="BGLB017693"/>
</dbReference>